<feature type="signal peptide" evidence="1">
    <location>
        <begin position="1"/>
        <end position="23"/>
    </location>
</feature>
<gene>
    <name evidence="2" type="ORF">B0T17DRAFT_507436</name>
</gene>
<comment type="caution">
    <text evidence="2">The sequence shown here is derived from an EMBL/GenBank/DDBJ whole genome shotgun (WGS) entry which is preliminary data.</text>
</comment>
<feature type="chain" id="PRO_5041420414" evidence="1">
    <location>
        <begin position="24"/>
        <end position="218"/>
    </location>
</feature>
<proteinExistence type="predicted"/>
<evidence type="ECO:0000313" key="3">
    <source>
        <dbReference type="Proteomes" id="UP001174934"/>
    </source>
</evidence>
<keyword evidence="1" id="KW-0732">Signal</keyword>
<evidence type="ECO:0000313" key="2">
    <source>
        <dbReference type="EMBL" id="KAK0631011.1"/>
    </source>
</evidence>
<sequence length="218" mass="24274">MHQNFMDVATLVSLILELAWVAGDVGDGTNWKGFVVIRLVTGIDCDDNPWDESSSRTGEGVGLNSTIIVGGKHTDTNNSDNKHDTQFATVADSEEQYPGSGDDDLVVEGKYGDSAHNSENQSVASEDHGASIFEQIGRLQQQLFALECQARPTLNLDVSTLQKEWKHVKKSEGTEKEAALWKEEMTRRKTTLLREGASFREGRKWLRAMRQLETWSTS</sequence>
<accession>A0AA40CA05</accession>
<evidence type="ECO:0000256" key="1">
    <source>
        <dbReference type="SAM" id="SignalP"/>
    </source>
</evidence>
<name>A0AA40CA05_9PEZI</name>
<dbReference type="AlphaFoldDB" id="A0AA40CA05"/>
<reference evidence="2" key="1">
    <citation type="submission" date="2023-06" db="EMBL/GenBank/DDBJ databases">
        <title>Genome-scale phylogeny and comparative genomics of the fungal order Sordariales.</title>
        <authorList>
            <consortium name="Lawrence Berkeley National Laboratory"/>
            <person name="Hensen N."/>
            <person name="Bonometti L."/>
            <person name="Westerberg I."/>
            <person name="Brannstrom I.O."/>
            <person name="Guillou S."/>
            <person name="Cros-Aarteil S."/>
            <person name="Calhoun S."/>
            <person name="Haridas S."/>
            <person name="Kuo A."/>
            <person name="Mondo S."/>
            <person name="Pangilinan J."/>
            <person name="Riley R."/>
            <person name="LaButti K."/>
            <person name="Andreopoulos B."/>
            <person name="Lipzen A."/>
            <person name="Chen C."/>
            <person name="Yanf M."/>
            <person name="Daum C."/>
            <person name="Ng V."/>
            <person name="Clum A."/>
            <person name="Steindorff A."/>
            <person name="Ohm R."/>
            <person name="Martin F."/>
            <person name="Silar P."/>
            <person name="Natvig D."/>
            <person name="Lalanne C."/>
            <person name="Gautier V."/>
            <person name="Ament-velasquez S.L."/>
            <person name="Kruys A."/>
            <person name="Hutchinson M.I."/>
            <person name="Powell A.J."/>
            <person name="Barry K."/>
            <person name="Miller A.N."/>
            <person name="Grigoriev I.V."/>
            <person name="Debuchy R."/>
            <person name="Gladieux P."/>
            <person name="Thoren M.H."/>
            <person name="Johannesson H."/>
        </authorList>
    </citation>
    <scope>NUCLEOTIDE SEQUENCE</scope>
    <source>
        <strain evidence="2">SMH3391-2</strain>
    </source>
</reference>
<organism evidence="2 3">
    <name type="scientific">Bombardia bombarda</name>
    <dbReference type="NCBI Taxonomy" id="252184"/>
    <lineage>
        <taxon>Eukaryota</taxon>
        <taxon>Fungi</taxon>
        <taxon>Dikarya</taxon>
        <taxon>Ascomycota</taxon>
        <taxon>Pezizomycotina</taxon>
        <taxon>Sordariomycetes</taxon>
        <taxon>Sordariomycetidae</taxon>
        <taxon>Sordariales</taxon>
        <taxon>Lasiosphaeriaceae</taxon>
        <taxon>Bombardia</taxon>
    </lineage>
</organism>
<protein>
    <submittedName>
        <fullName evidence="2">Uncharacterized protein</fullName>
    </submittedName>
</protein>
<dbReference type="Proteomes" id="UP001174934">
    <property type="component" value="Unassembled WGS sequence"/>
</dbReference>
<keyword evidence="3" id="KW-1185">Reference proteome</keyword>
<dbReference type="EMBL" id="JAULSR010000002">
    <property type="protein sequence ID" value="KAK0631011.1"/>
    <property type="molecule type" value="Genomic_DNA"/>
</dbReference>